<feature type="compositionally biased region" description="Basic residues" evidence="1">
    <location>
        <begin position="1"/>
        <end position="12"/>
    </location>
</feature>
<evidence type="ECO:0000256" key="1">
    <source>
        <dbReference type="SAM" id="MobiDB-lite"/>
    </source>
</evidence>
<feature type="compositionally biased region" description="Low complexity" evidence="1">
    <location>
        <begin position="13"/>
        <end position="32"/>
    </location>
</feature>
<comment type="caution">
    <text evidence="2">The sequence shown here is derived from an EMBL/GenBank/DDBJ whole genome shotgun (WGS) entry which is preliminary data.</text>
</comment>
<gene>
    <name evidence="2" type="ORF">F7725_021958</name>
</gene>
<evidence type="ECO:0000313" key="2">
    <source>
        <dbReference type="EMBL" id="KAF3859559.1"/>
    </source>
</evidence>
<organism evidence="2 3">
    <name type="scientific">Dissostichus mawsoni</name>
    <name type="common">Antarctic cod</name>
    <dbReference type="NCBI Taxonomy" id="36200"/>
    <lineage>
        <taxon>Eukaryota</taxon>
        <taxon>Metazoa</taxon>
        <taxon>Chordata</taxon>
        <taxon>Craniata</taxon>
        <taxon>Vertebrata</taxon>
        <taxon>Euteleostomi</taxon>
        <taxon>Actinopterygii</taxon>
        <taxon>Neopterygii</taxon>
        <taxon>Teleostei</taxon>
        <taxon>Neoteleostei</taxon>
        <taxon>Acanthomorphata</taxon>
        <taxon>Eupercaria</taxon>
        <taxon>Perciformes</taxon>
        <taxon>Notothenioidei</taxon>
        <taxon>Nototheniidae</taxon>
        <taxon>Dissostichus</taxon>
    </lineage>
</organism>
<reference evidence="2 3" key="1">
    <citation type="submission" date="2020-03" db="EMBL/GenBank/DDBJ databases">
        <title>Dissostichus mawsoni Genome sequencing and assembly.</title>
        <authorList>
            <person name="Park H."/>
        </authorList>
    </citation>
    <scope>NUCLEOTIDE SEQUENCE [LARGE SCALE GENOMIC DNA]</scope>
    <source>
        <strain evidence="2">DM0001</strain>
        <tissue evidence="2">Muscle</tissue>
    </source>
</reference>
<accession>A0A7J5ZEW0</accession>
<proteinExistence type="predicted"/>
<dbReference type="AlphaFoldDB" id="A0A7J5ZEW0"/>
<sequence length="171" mass="18797">MQRWRKRKRWGKKGAPAGRRMMKNKANARAAATGKRRISLLLLQGSVDGGKDKGPNDRGLMVSDCDRHPPRWSTEATLLTQTLSPDCHQSLGCPSCNQQHPHHPHIPPPLPHPPSVYTCSLGTLKQSQMGPLFPQQAVDGTWEEGQSHNTCGALFYFAAKAKAKAKSPGFL</sequence>
<protein>
    <submittedName>
        <fullName evidence="2">Uncharacterized protein</fullName>
    </submittedName>
</protein>
<dbReference type="Proteomes" id="UP000518266">
    <property type="component" value="Unassembled WGS sequence"/>
</dbReference>
<keyword evidence="3" id="KW-1185">Reference proteome</keyword>
<dbReference type="EMBL" id="JAAKFY010000003">
    <property type="protein sequence ID" value="KAF3859559.1"/>
    <property type="molecule type" value="Genomic_DNA"/>
</dbReference>
<name>A0A7J5ZEW0_DISMA</name>
<evidence type="ECO:0000313" key="3">
    <source>
        <dbReference type="Proteomes" id="UP000518266"/>
    </source>
</evidence>
<feature type="region of interest" description="Disordered" evidence="1">
    <location>
        <begin position="1"/>
        <end position="33"/>
    </location>
</feature>
<feature type="region of interest" description="Disordered" evidence="1">
    <location>
        <begin position="46"/>
        <end position="66"/>
    </location>
</feature>